<dbReference type="OrthoDB" id="294295at2759"/>
<keyword evidence="7" id="KW-1185">Reference proteome</keyword>
<evidence type="ECO:0000256" key="3">
    <source>
        <dbReference type="ARBA" id="ARBA00023002"/>
    </source>
</evidence>
<gene>
    <name evidence="6" type="ORF">E0L32_007925</name>
</gene>
<dbReference type="InterPro" id="IPR020904">
    <property type="entry name" value="Sc_DH/Rdtase_CS"/>
</dbReference>
<proteinExistence type="inferred from homology"/>
<protein>
    <recommendedName>
        <fullName evidence="5">Ketoreductase domain-containing protein</fullName>
    </recommendedName>
</protein>
<dbReference type="RefSeq" id="XP_030992775.1">
    <property type="nucleotide sequence ID" value="XM_031142723.1"/>
</dbReference>
<dbReference type="PRINTS" id="PR00080">
    <property type="entry name" value="SDRFAMILY"/>
</dbReference>
<dbReference type="InterPro" id="IPR057326">
    <property type="entry name" value="KR_dom"/>
</dbReference>
<keyword evidence="3" id="KW-0560">Oxidoreductase</keyword>
<dbReference type="GeneID" id="41975372"/>
<dbReference type="PRINTS" id="PR00081">
    <property type="entry name" value="GDHRDH"/>
</dbReference>
<keyword evidence="2" id="KW-0521">NADP</keyword>
<comment type="similarity">
    <text evidence="1 4">Belongs to the short-chain dehydrogenases/reductases (SDR) family.</text>
</comment>
<dbReference type="Gene3D" id="3.40.50.720">
    <property type="entry name" value="NAD(P)-binding Rossmann-like Domain"/>
    <property type="match status" value="1"/>
</dbReference>
<feature type="domain" description="Ketoreductase" evidence="5">
    <location>
        <begin position="9"/>
        <end position="187"/>
    </location>
</feature>
<evidence type="ECO:0000256" key="4">
    <source>
        <dbReference type="RuleBase" id="RU000363"/>
    </source>
</evidence>
<reference evidence="6 7" key="1">
    <citation type="submission" date="2019-06" db="EMBL/GenBank/DDBJ databases">
        <title>Draft genome sequence of the filamentous fungus Phialemoniopsis curvata isolated from diesel fuel.</title>
        <authorList>
            <person name="Varaljay V.A."/>
            <person name="Lyon W.J."/>
            <person name="Crouch A.L."/>
            <person name="Drake C.E."/>
            <person name="Hollomon J.M."/>
            <person name="Nadeau L.J."/>
            <person name="Nunn H.S."/>
            <person name="Stevenson B.S."/>
            <person name="Bojanowski C.L."/>
            <person name="Crookes-Goodson W.J."/>
        </authorList>
    </citation>
    <scope>NUCLEOTIDE SEQUENCE [LARGE SCALE GENOMIC DNA]</scope>
    <source>
        <strain evidence="6 7">D216</strain>
    </source>
</reference>
<dbReference type="InterPro" id="IPR002347">
    <property type="entry name" value="SDR_fam"/>
</dbReference>
<evidence type="ECO:0000313" key="6">
    <source>
        <dbReference type="EMBL" id="TPX11064.1"/>
    </source>
</evidence>
<dbReference type="Proteomes" id="UP000319257">
    <property type="component" value="Unassembled WGS sequence"/>
</dbReference>
<dbReference type="STRING" id="1093900.A0A507AX84"/>
<sequence>MSLFTMTGKTALVTGGSRGIGQAMAVGLAEAGADIVLVQRDQTQTATKDAIEALGRRCAITVADLSDRESVKGVISSVTASQRVDILVNVAGIMRRHDAQDYPDHDLDEVMEVNFNCTFLLCRDIGKYWIENKIPGRMINTASLATFQGGVRMAAYSASKGAVGQLTKALSNEWAAHGIRVNAIAPGSSPDQTYYNSITTRIPMGKWGSPDEFKGPVVFLASDASSYITGQIIVVSSREVYLDLSASPRLTAKQVDGGWMAR</sequence>
<evidence type="ECO:0000256" key="1">
    <source>
        <dbReference type="ARBA" id="ARBA00006484"/>
    </source>
</evidence>
<dbReference type="PANTHER" id="PTHR42760">
    <property type="entry name" value="SHORT-CHAIN DEHYDROGENASES/REDUCTASES FAMILY MEMBER"/>
    <property type="match status" value="1"/>
</dbReference>
<accession>A0A507AX84</accession>
<evidence type="ECO:0000313" key="7">
    <source>
        <dbReference type="Proteomes" id="UP000319257"/>
    </source>
</evidence>
<dbReference type="Pfam" id="PF00106">
    <property type="entry name" value="adh_short"/>
    <property type="match status" value="1"/>
</dbReference>
<dbReference type="FunFam" id="3.40.50.720:FF:000084">
    <property type="entry name" value="Short-chain dehydrogenase reductase"/>
    <property type="match status" value="1"/>
</dbReference>
<dbReference type="PROSITE" id="PS00061">
    <property type="entry name" value="ADH_SHORT"/>
    <property type="match status" value="1"/>
</dbReference>
<comment type="caution">
    <text evidence="6">The sequence shown here is derived from an EMBL/GenBank/DDBJ whole genome shotgun (WGS) entry which is preliminary data.</text>
</comment>
<dbReference type="SUPFAM" id="SSF51735">
    <property type="entry name" value="NAD(P)-binding Rossmann-fold domains"/>
    <property type="match status" value="1"/>
</dbReference>
<evidence type="ECO:0000259" key="5">
    <source>
        <dbReference type="SMART" id="SM00822"/>
    </source>
</evidence>
<dbReference type="AlphaFoldDB" id="A0A507AX84"/>
<dbReference type="InterPro" id="IPR036291">
    <property type="entry name" value="NAD(P)-bd_dom_sf"/>
</dbReference>
<dbReference type="PANTHER" id="PTHR42760:SF5">
    <property type="entry name" value="2-DEHYDRO-3-DEOXY-D-GLUCONATE 5-DEHYDROGENASE"/>
    <property type="match status" value="1"/>
</dbReference>
<evidence type="ECO:0000256" key="2">
    <source>
        <dbReference type="ARBA" id="ARBA00022857"/>
    </source>
</evidence>
<dbReference type="InParanoid" id="A0A507AX84"/>
<organism evidence="6 7">
    <name type="scientific">Thyridium curvatum</name>
    <dbReference type="NCBI Taxonomy" id="1093900"/>
    <lineage>
        <taxon>Eukaryota</taxon>
        <taxon>Fungi</taxon>
        <taxon>Dikarya</taxon>
        <taxon>Ascomycota</taxon>
        <taxon>Pezizomycotina</taxon>
        <taxon>Sordariomycetes</taxon>
        <taxon>Sordariomycetidae</taxon>
        <taxon>Thyridiales</taxon>
        <taxon>Thyridiaceae</taxon>
        <taxon>Thyridium</taxon>
    </lineage>
</organism>
<dbReference type="EMBL" id="SKBQ01000050">
    <property type="protein sequence ID" value="TPX11064.1"/>
    <property type="molecule type" value="Genomic_DNA"/>
</dbReference>
<dbReference type="SMART" id="SM00822">
    <property type="entry name" value="PKS_KR"/>
    <property type="match status" value="1"/>
</dbReference>
<dbReference type="GO" id="GO:0016616">
    <property type="term" value="F:oxidoreductase activity, acting on the CH-OH group of donors, NAD or NADP as acceptor"/>
    <property type="evidence" value="ECO:0007669"/>
    <property type="project" value="UniProtKB-ARBA"/>
</dbReference>
<name>A0A507AX84_9PEZI</name>